<keyword evidence="11" id="KW-0961">Cell wall biogenesis/degradation</keyword>
<dbReference type="Pfam" id="PF01522">
    <property type="entry name" value="Polysacc_deac_1"/>
    <property type="match status" value="1"/>
</dbReference>
<feature type="compositionally biased region" description="Polar residues" evidence="12">
    <location>
        <begin position="395"/>
        <end position="412"/>
    </location>
</feature>
<feature type="domain" description="NodB homology" evidence="14">
    <location>
        <begin position="171"/>
        <end position="355"/>
    </location>
</feature>
<evidence type="ECO:0000259" key="14">
    <source>
        <dbReference type="PROSITE" id="PS51677"/>
    </source>
</evidence>
<keyword evidence="13" id="KW-0812">Transmembrane</keyword>
<evidence type="ECO:0000256" key="1">
    <source>
        <dbReference type="ARBA" id="ARBA00001941"/>
    </source>
</evidence>
<evidence type="ECO:0000313" key="16">
    <source>
        <dbReference type="Proteomes" id="UP000815677"/>
    </source>
</evidence>
<dbReference type="InterPro" id="IPR011330">
    <property type="entry name" value="Glyco_hydro/deAcase_b/a-brl"/>
</dbReference>
<protein>
    <submittedName>
        <fullName evidence="15">Carbohydrate esterase family 4 protein</fullName>
    </submittedName>
</protein>
<dbReference type="Gene3D" id="3.20.20.370">
    <property type="entry name" value="Glycoside hydrolase/deacetylase"/>
    <property type="match status" value="1"/>
</dbReference>
<keyword evidence="4" id="KW-0325">Glycoprotein</keyword>
<keyword evidence="8 13" id="KW-0472">Membrane</keyword>
<evidence type="ECO:0000256" key="7">
    <source>
        <dbReference type="ARBA" id="ARBA00022801"/>
    </source>
</evidence>
<keyword evidence="13" id="KW-1133">Transmembrane helix</keyword>
<keyword evidence="6" id="KW-0732">Signal</keyword>
<keyword evidence="5" id="KW-0479">Metal-binding</keyword>
<evidence type="ECO:0000256" key="3">
    <source>
        <dbReference type="ARBA" id="ARBA00022475"/>
    </source>
</evidence>
<keyword evidence="7" id="KW-0378">Hydrolase</keyword>
<evidence type="ECO:0000256" key="5">
    <source>
        <dbReference type="ARBA" id="ARBA00022723"/>
    </source>
</evidence>
<feature type="transmembrane region" description="Helical" evidence="13">
    <location>
        <begin position="135"/>
        <end position="153"/>
    </location>
</feature>
<name>A0ABQ0LI34_MYCCL</name>
<keyword evidence="9" id="KW-0119">Carbohydrate metabolism</keyword>
<gene>
    <name evidence="15" type="ORF">MCHLO_07437</name>
</gene>
<evidence type="ECO:0000256" key="13">
    <source>
        <dbReference type="SAM" id="Phobius"/>
    </source>
</evidence>
<reference evidence="15" key="1">
    <citation type="submission" date="2014-09" db="EMBL/GenBank/DDBJ databases">
        <title>Genome sequence of the luminous mushroom Mycena chlorophos for searching fungal bioluminescence genes.</title>
        <authorList>
            <person name="Tanaka Y."/>
            <person name="Kasuga D."/>
            <person name="Oba Y."/>
            <person name="Hase S."/>
            <person name="Sato K."/>
            <person name="Oba Y."/>
            <person name="Sakakibara Y."/>
        </authorList>
    </citation>
    <scope>NUCLEOTIDE SEQUENCE</scope>
</reference>
<comment type="cofactor">
    <cofactor evidence="1">
        <name>Co(2+)</name>
        <dbReference type="ChEBI" id="CHEBI:48828"/>
    </cofactor>
</comment>
<keyword evidence="16" id="KW-1185">Reference proteome</keyword>
<dbReference type="PANTHER" id="PTHR46471:SF2">
    <property type="entry name" value="CHITIN DEACETYLASE-RELATED"/>
    <property type="match status" value="1"/>
</dbReference>
<dbReference type="SUPFAM" id="SSF88713">
    <property type="entry name" value="Glycoside hydrolase/deacetylase"/>
    <property type="match status" value="1"/>
</dbReference>
<dbReference type="Proteomes" id="UP000815677">
    <property type="component" value="Unassembled WGS sequence"/>
</dbReference>
<keyword evidence="3" id="KW-1003">Cell membrane</keyword>
<dbReference type="PANTHER" id="PTHR46471">
    <property type="entry name" value="CHITIN DEACETYLASE"/>
    <property type="match status" value="1"/>
</dbReference>
<evidence type="ECO:0000256" key="2">
    <source>
        <dbReference type="ARBA" id="ARBA00004609"/>
    </source>
</evidence>
<keyword evidence="4" id="KW-0336">GPI-anchor</keyword>
<evidence type="ECO:0000256" key="9">
    <source>
        <dbReference type="ARBA" id="ARBA00023277"/>
    </source>
</evidence>
<evidence type="ECO:0000256" key="12">
    <source>
        <dbReference type="SAM" id="MobiDB-lite"/>
    </source>
</evidence>
<dbReference type="PROSITE" id="PS51677">
    <property type="entry name" value="NODB"/>
    <property type="match status" value="1"/>
</dbReference>
<sequence length="412" mass="45255">MNAETPKPRREYAFRSTSIGGFSSGFEADPRAVFSADRVWFRLYQDTAARSASMQRMHVRPALISKTLFALKHVLQSPSHACSRITASFALLITSSNLFHSSTIYKRPLRRLGSVQSNPPSLVGRFAMLHIGRGALALPLALSIVLVAAGAAASTPKSPRAELISSCTVPGMVALTFDDGPYLYETNISQLLLSKGAKGTFFVNGNNYECIYGTKVAARLLETYQAGHQICSHTWSHPDLTDLDEADMDVEFSRNDEALYNILGIVTPYLRPPYGSYDTLTREVAFNHNKTLVLWDMDSEDSIGATVNQSVEYYKEFIANQSVTIALQHETMKTTAFELLPQAIDLLQAAGYKLVTLAECLDRPAYTVEDGPGQRNASTWNCHDLPSSSSSSSSTMPTGSLNSYYSSATRRK</sequence>
<comment type="subcellular location">
    <subcellularLocation>
        <location evidence="2">Cell membrane</location>
        <topology evidence="2">Lipid-anchor</topology>
        <topology evidence="2">GPI-anchor</topology>
    </subcellularLocation>
</comment>
<evidence type="ECO:0000256" key="6">
    <source>
        <dbReference type="ARBA" id="ARBA00022729"/>
    </source>
</evidence>
<dbReference type="InterPro" id="IPR002509">
    <property type="entry name" value="NODB_dom"/>
</dbReference>
<evidence type="ECO:0000256" key="11">
    <source>
        <dbReference type="ARBA" id="ARBA00023316"/>
    </source>
</evidence>
<accession>A0ABQ0LI34</accession>
<evidence type="ECO:0000313" key="15">
    <source>
        <dbReference type="EMBL" id="GAT50167.1"/>
    </source>
</evidence>
<keyword evidence="10" id="KW-0449">Lipoprotein</keyword>
<organism evidence="15 16">
    <name type="scientific">Mycena chlorophos</name>
    <name type="common">Agaric fungus</name>
    <name type="synonym">Agaricus chlorophos</name>
    <dbReference type="NCBI Taxonomy" id="658473"/>
    <lineage>
        <taxon>Eukaryota</taxon>
        <taxon>Fungi</taxon>
        <taxon>Dikarya</taxon>
        <taxon>Basidiomycota</taxon>
        <taxon>Agaricomycotina</taxon>
        <taxon>Agaricomycetes</taxon>
        <taxon>Agaricomycetidae</taxon>
        <taxon>Agaricales</taxon>
        <taxon>Marasmiineae</taxon>
        <taxon>Mycenaceae</taxon>
        <taxon>Mycena</taxon>
    </lineage>
</organism>
<evidence type="ECO:0000256" key="8">
    <source>
        <dbReference type="ARBA" id="ARBA00023136"/>
    </source>
</evidence>
<evidence type="ECO:0000256" key="10">
    <source>
        <dbReference type="ARBA" id="ARBA00023288"/>
    </source>
</evidence>
<proteinExistence type="predicted"/>
<dbReference type="EMBL" id="DF846323">
    <property type="protein sequence ID" value="GAT50167.1"/>
    <property type="molecule type" value="Genomic_DNA"/>
</dbReference>
<evidence type="ECO:0000256" key="4">
    <source>
        <dbReference type="ARBA" id="ARBA00022622"/>
    </source>
</evidence>
<feature type="region of interest" description="Disordered" evidence="12">
    <location>
        <begin position="371"/>
        <end position="412"/>
    </location>
</feature>